<keyword evidence="4" id="KW-0067">ATP-binding</keyword>
<dbReference type="OrthoDB" id="4062651at2759"/>
<evidence type="ECO:0000256" key="3">
    <source>
        <dbReference type="ARBA" id="ARBA00022777"/>
    </source>
</evidence>
<keyword evidence="8" id="KW-1185">Reference proteome</keyword>
<evidence type="ECO:0000256" key="1">
    <source>
        <dbReference type="ARBA" id="ARBA00022679"/>
    </source>
</evidence>
<dbReference type="AlphaFoldDB" id="A0A8H6XIC6"/>
<organism evidence="7 8">
    <name type="scientific">Mycena sanguinolenta</name>
    <dbReference type="NCBI Taxonomy" id="230812"/>
    <lineage>
        <taxon>Eukaryota</taxon>
        <taxon>Fungi</taxon>
        <taxon>Dikarya</taxon>
        <taxon>Basidiomycota</taxon>
        <taxon>Agaricomycotina</taxon>
        <taxon>Agaricomycetes</taxon>
        <taxon>Agaricomycetidae</taxon>
        <taxon>Agaricales</taxon>
        <taxon>Marasmiineae</taxon>
        <taxon>Mycenaceae</taxon>
        <taxon>Mycena</taxon>
    </lineage>
</organism>
<keyword evidence="2" id="KW-0547">Nucleotide-binding</keyword>
<dbReference type="Pfam" id="PF07714">
    <property type="entry name" value="PK_Tyr_Ser-Thr"/>
    <property type="match status" value="1"/>
</dbReference>
<feature type="region of interest" description="Disordered" evidence="5">
    <location>
        <begin position="349"/>
        <end position="379"/>
    </location>
</feature>
<keyword evidence="1" id="KW-0808">Transferase</keyword>
<dbReference type="PANTHER" id="PTHR44329:SF288">
    <property type="entry name" value="MITOGEN-ACTIVATED PROTEIN KINASE KINASE KINASE 20"/>
    <property type="match status" value="1"/>
</dbReference>
<name>A0A8H6XIC6_9AGAR</name>
<dbReference type="GO" id="GO:0005524">
    <property type="term" value="F:ATP binding"/>
    <property type="evidence" value="ECO:0007669"/>
    <property type="project" value="UniProtKB-KW"/>
</dbReference>
<evidence type="ECO:0000256" key="2">
    <source>
        <dbReference type="ARBA" id="ARBA00022741"/>
    </source>
</evidence>
<evidence type="ECO:0000259" key="6">
    <source>
        <dbReference type="PROSITE" id="PS50011"/>
    </source>
</evidence>
<dbReference type="PANTHER" id="PTHR44329">
    <property type="entry name" value="SERINE/THREONINE-PROTEIN KINASE TNNI3K-RELATED"/>
    <property type="match status" value="1"/>
</dbReference>
<comment type="caution">
    <text evidence="7">The sequence shown here is derived from an EMBL/GenBank/DDBJ whole genome shotgun (WGS) entry which is preliminary data.</text>
</comment>
<dbReference type="InterPro" id="IPR051681">
    <property type="entry name" value="Ser/Thr_Kinases-Pseudokinases"/>
</dbReference>
<keyword evidence="3 7" id="KW-0418">Kinase</keyword>
<dbReference type="PROSITE" id="PS50011">
    <property type="entry name" value="PROTEIN_KINASE_DOM"/>
    <property type="match status" value="1"/>
</dbReference>
<dbReference type="EMBL" id="JACAZH010000028">
    <property type="protein sequence ID" value="KAF7340969.1"/>
    <property type="molecule type" value="Genomic_DNA"/>
</dbReference>
<sequence length="473" mass="51495">MPTPILIYEALISYLKDACNAGIPGRNADEVAQLHASLDRYLLSMASDNLVSGIVESVERLKTLLELSDDLGLTSDSKLRMALRKDEERIATFLVSIFASKSSEDDVLRLEGDSAQCFLDVLQSTKTHWTKANILINEDWSACLADFGLSIFSDATSLMTTNRGGSTYWMAPELLDPDRFGLKFARTPASDVYAFGCVCLELYTGRPPFSGILSEPGALIKVINGERPPRPSSSPAMSDALWSYVTTYWAQEPTTRPGTHLVVQNMFWPPPPAAIEIPNLFPASASRPGSPAMSELSLASTYLTAASSLPDNFPYPDQRVAAGSDPNISGIQLKNLYRTSADLEIKVKEKDNDEAGNAGHAPLEQGDASESFKEGEGDDNANGNAYHAVWIVSNEQLLAWVKNPVTVANVGSVDALKCNMPQVDASQKIRNGIPANEARLLSHCAFQISRFTPLRPLHFTIPSSFFTSSPTLR</sequence>
<dbReference type="Gene3D" id="1.10.510.10">
    <property type="entry name" value="Transferase(Phosphotransferase) domain 1"/>
    <property type="match status" value="1"/>
</dbReference>
<proteinExistence type="predicted"/>
<evidence type="ECO:0000256" key="5">
    <source>
        <dbReference type="SAM" id="MobiDB-lite"/>
    </source>
</evidence>
<accession>A0A8H6XIC6</accession>
<dbReference type="InterPro" id="IPR001245">
    <property type="entry name" value="Ser-Thr/Tyr_kinase_cat_dom"/>
</dbReference>
<dbReference type="GO" id="GO:0004674">
    <property type="term" value="F:protein serine/threonine kinase activity"/>
    <property type="evidence" value="ECO:0007669"/>
    <property type="project" value="TreeGrafter"/>
</dbReference>
<dbReference type="Proteomes" id="UP000623467">
    <property type="component" value="Unassembled WGS sequence"/>
</dbReference>
<feature type="domain" description="Protein kinase" evidence="6">
    <location>
        <begin position="1"/>
        <end position="268"/>
    </location>
</feature>
<reference evidence="7" key="1">
    <citation type="submission" date="2020-05" db="EMBL/GenBank/DDBJ databases">
        <title>Mycena genomes resolve the evolution of fungal bioluminescence.</title>
        <authorList>
            <person name="Tsai I.J."/>
        </authorList>
    </citation>
    <scope>NUCLEOTIDE SEQUENCE</scope>
    <source>
        <strain evidence="7">160909Yilan</strain>
    </source>
</reference>
<evidence type="ECO:0000313" key="7">
    <source>
        <dbReference type="EMBL" id="KAF7340969.1"/>
    </source>
</evidence>
<evidence type="ECO:0000313" key="8">
    <source>
        <dbReference type="Proteomes" id="UP000623467"/>
    </source>
</evidence>
<dbReference type="InterPro" id="IPR011009">
    <property type="entry name" value="Kinase-like_dom_sf"/>
</dbReference>
<evidence type="ECO:0000256" key="4">
    <source>
        <dbReference type="ARBA" id="ARBA00022840"/>
    </source>
</evidence>
<gene>
    <name evidence="7" type="ORF">MSAN_02082300</name>
</gene>
<dbReference type="InterPro" id="IPR000719">
    <property type="entry name" value="Prot_kinase_dom"/>
</dbReference>
<protein>
    <submittedName>
        <fullName evidence="7">Kinase-like protein</fullName>
    </submittedName>
</protein>
<dbReference type="SUPFAM" id="SSF56112">
    <property type="entry name" value="Protein kinase-like (PK-like)"/>
    <property type="match status" value="1"/>
</dbReference>